<dbReference type="PROSITE" id="PS50052">
    <property type="entry name" value="GUANYLATE_KINASE_2"/>
    <property type="match status" value="1"/>
</dbReference>
<dbReference type="InterPro" id="IPR008145">
    <property type="entry name" value="GK/Ca_channel_bsu"/>
</dbReference>
<dbReference type="Gene3D" id="3.30.63.10">
    <property type="entry name" value="Guanylate Kinase phosphate binding domain"/>
    <property type="match status" value="1"/>
</dbReference>
<dbReference type="GO" id="GO:0004385">
    <property type="term" value="F:GMP kinase activity"/>
    <property type="evidence" value="ECO:0007669"/>
    <property type="project" value="UniProtKB-EC"/>
</dbReference>
<dbReference type="GO" id="GO:0005829">
    <property type="term" value="C:cytosol"/>
    <property type="evidence" value="ECO:0007669"/>
    <property type="project" value="TreeGrafter"/>
</dbReference>
<evidence type="ECO:0000259" key="9">
    <source>
        <dbReference type="PROSITE" id="PS50052"/>
    </source>
</evidence>
<dbReference type="Pfam" id="PF00625">
    <property type="entry name" value="Guanylate_kin"/>
    <property type="match status" value="1"/>
</dbReference>
<evidence type="ECO:0000256" key="4">
    <source>
        <dbReference type="ARBA" id="ARBA00022679"/>
    </source>
</evidence>
<reference evidence="10 11" key="1">
    <citation type="journal article" date="2018" name="Nat. Ecol. Evol.">
        <title>Pezizomycetes genomes reveal the molecular basis of ectomycorrhizal truffle lifestyle.</title>
        <authorList>
            <person name="Murat C."/>
            <person name="Payen T."/>
            <person name="Noel B."/>
            <person name="Kuo A."/>
            <person name="Morin E."/>
            <person name="Chen J."/>
            <person name="Kohler A."/>
            <person name="Krizsan K."/>
            <person name="Balestrini R."/>
            <person name="Da Silva C."/>
            <person name="Montanini B."/>
            <person name="Hainaut M."/>
            <person name="Levati E."/>
            <person name="Barry K.W."/>
            <person name="Belfiori B."/>
            <person name="Cichocki N."/>
            <person name="Clum A."/>
            <person name="Dockter R.B."/>
            <person name="Fauchery L."/>
            <person name="Guy J."/>
            <person name="Iotti M."/>
            <person name="Le Tacon F."/>
            <person name="Lindquist E.A."/>
            <person name="Lipzen A."/>
            <person name="Malagnac F."/>
            <person name="Mello A."/>
            <person name="Molinier V."/>
            <person name="Miyauchi S."/>
            <person name="Poulain J."/>
            <person name="Riccioni C."/>
            <person name="Rubini A."/>
            <person name="Sitrit Y."/>
            <person name="Splivallo R."/>
            <person name="Traeger S."/>
            <person name="Wang M."/>
            <person name="Zifcakova L."/>
            <person name="Wipf D."/>
            <person name="Zambonelli A."/>
            <person name="Paolocci F."/>
            <person name="Nowrousian M."/>
            <person name="Ottonello S."/>
            <person name="Baldrian P."/>
            <person name="Spatafora J.W."/>
            <person name="Henrissat B."/>
            <person name="Nagy L.G."/>
            <person name="Aury J.M."/>
            <person name="Wincker P."/>
            <person name="Grigoriev I.V."/>
            <person name="Bonfante P."/>
            <person name="Martin F.M."/>
        </authorList>
    </citation>
    <scope>NUCLEOTIDE SEQUENCE [LARGE SCALE GENOMIC DNA]</scope>
    <source>
        <strain evidence="10 11">ATCC MYA-4762</strain>
    </source>
</reference>
<protein>
    <recommendedName>
        <fullName evidence="3">Guanylate kinase</fullName>
        <ecNumber evidence="2">2.7.4.8</ecNumber>
    </recommendedName>
    <alternativeName>
        <fullName evidence="8">GMP kinase</fullName>
    </alternativeName>
</protein>
<evidence type="ECO:0000313" key="11">
    <source>
        <dbReference type="Proteomes" id="UP000267821"/>
    </source>
</evidence>
<dbReference type="SMART" id="SM00072">
    <property type="entry name" value="GuKc"/>
    <property type="match status" value="1"/>
</dbReference>
<dbReference type="InterPro" id="IPR027417">
    <property type="entry name" value="P-loop_NTPase"/>
</dbReference>
<evidence type="ECO:0000256" key="1">
    <source>
        <dbReference type="ARBA" id="ARBA00005790"/>
    </source>
</evidence>
<dbReference type="InParanoid" id="A0A3N4M064"/>
<dbReference type="STRING" id="1051890.A0A3N4M064"/>
<evidence type="ECO:0000256" key="6">
    <source>
        <dbReference type="ARBA" id="ARBA00022777"/>
    </source>
</evidence>
<organism evidence="10 11">
    <name type="scientific">Terfezia boudieri ATCC MYA-4762</name>
    <dbReference type="NCBI Taxonomy" id="1051890"/>
    <lineage>
        <taxon>Eukaryota</taxon>
        <taxon>Fungi</taxon>
        <taxon>Dikarya</taxon>
        <taxon>Ascomycota</taxon>
        <taxon>Pezizomycotina</taxon>
        <taxon>Pezizomycetes</taxon>
        <taxon>Pezizales</taxon>
        <taxon>Pezizaceae</taxon>
        <taxon>Terfezia</taxon>
    </lineage>
</organism>
<dbReference type="PANTHER" id="PTHR23117:SF13">
    <property type="entry name" value="GUANYLATE KINASE"/>
    <property type="match status" value="1"/>
</dbReference>
<dbReference type="NCBIfam" id="TIGR03263">
    <property type="entry name" value="guanyl_kin"/>
    <property type="match status" value="1"/>
</dbReference>
<dbReference type="AlphaFoldDB" id="A0A3N4M064"/>
<feature type="domain" description="Guanylate kinase-like" evidence="9">
    <location>
        <begin position="50"/>
        <end position="232"/>
    </location>
</feature>
<keyword evidence="5" id="KW-0547">Nucleotide-binding</keyword>
<keyword evidence="4" id="KW-0808">Transferase</keyword>
<evidence type="ECO:0000313" key="10">
    <source>
        <dbReference type="EMBL" id="RPB28564.1"/>
    </source>
</evidence>
<dbReference type="FunFam" id="3.40.50.300:FF:000776">
    <property type="entry name" value="Guanylate kinase 2"/>
    <property type="match status" value="1"/>
</dbReference>
<keyword evidence="7" id="KW-0067">ATP-binding</keyword>
<dbReference type="FunFam" id="3.30.63.10:FF:000002">
    <property type="entry name" value="Guanylate kinase 1"/>
    <property type="match status" value="1"/>
</dbReference>
<evidence type="ECO:0000256" key="5">
    <source>
        <dbReference type="ARBA" id="ARBA00022741"/>
    </source>
</evidence>
<keyword evidence="6 10" id="KW-0418">Kinase</keyword>
<dbReference type="PANTHER" id="PTHR23117">
    <property type="entry name" value="GUANYLATE KINASE-RELATED"/>
    <property type="match status" value="1"/>
</dbReference>
<dbReference type="Proteomes" id="UP000267821">
    <property type="component" value="Unassembled WGS sequence"/>
</dbReference>
<evidence type="ECO:0000256" key="8">
    <source>
        <dbReference type="ARBA" id="ARBA00030128"/>
    </source>
</evidence>
<evidence type="ECO:0000256" key="7">
    <source>
        <dbReference type="ARBA" id="ARBA00022840"/>
    </source>
</evidence>
<dbReference type="PROSITE" id="PS00856">
    <property type="entry name" value="GUANYLATE_KINASE_1"/>
    <property type="match status" value="1"/>
</dbReference>
<keyword evidence="11" id="KW-1185">Reference proteome</keyword>
<comment type="similarity">
    <text evidence="1">Belongs to the guanylate kinase family.</text>
</comment>
<dbReference type="EMBL" id="ML121529">
    <property type="protein sequence ID" value="RPB28564.1"/>
    <property type="molecule type" value="Genomic_DNA"/>
</dbReference>
<evidence type="ECO:0000256" key="2">
    <source>
        <dbReference type="ARBA" id="ARBA00012961"/>
    </source>
</evidence>
<dbReference type="CDD" id="cd00071">
    <property type="entry name" value="GMPK"/>
    <property type="match status" value="1"/>
</dbReference>
<dbReference type="Gene3D" id="3.40.50.300">
    <property type="entry name" value="P-loop containing nucleotide triphosphate hydrolases"/>
    <property type="match status" value="1"/>
</dbReference>
<dbReference type="FunCoup" id="A0A3N4M064">
    <property type="interactions" value="560"/>
</dbReference>
<dbReference type="GO" id="GO:0005524">
    <property type="term" value="F:ATP binding"/>
    <property type="evidence" value="ECO:0007669"/>
    <property type="project" value="UniProtKB-KW"/>
</dbReference>
<dbReference type="InterPro" id="IPR020590">
    <property type="entry name" value="Guanylate_kinase_CS"/>
</dbReference>
<sequence length="240" mass="26308">MRPLCRLLLRPGAPLSFSFVSQIRPAPSSFFSITTSAMGPANIAPAPAGKPLIVVSGPSGAGKSTLLKRLFAQHPDTFGFSVSHTTRSPREGEAEGVHYHFVPKTTFLDLISKNAFIEHTHFSSNYYGTSKKAVEHVASKGRVCILDIEMEGVKQVKQSTFPAKFIFIQPPSIEALRARLEGRGTESASSLQNRLDQATKELEYAALPGSHDKIIVNDDLEKCYSEFHDYIMGIVEGNTR</sequence>
<accession>A0A3N4M064</accession>
<proteinExistence type="inferred from homology"/>
<dbReference type="InterPro" id="IPR008144">
    <property type="entry name" value="Guanylate_kin-like_dom"/>
</dbReference>
<name>A0A3N4M064_9PEZI</name>
<dbReference type="InterPro" id="IPR017665">
    <property type="entry name" value="Guanylate_kinase"/>
</dbReference>
<dbReference type="EC" id="2.7.4.8" evidence="2"/>
<dbReference type="SUPFAM" id="SSF52540">
    <property type="entry name" value="P-loop containing nucleoside triphosphate hydrolases"/>
    <property type="match status" value="1"/>
</dbReference>
<evidence type="ECO:0000256" key="3">
    <source>
        <dbReference type="ARBA" id="ARBA00016296"/>
    </source>
</evidence>
<gene>
    <name evidence="10" type="ORF">L211DRAFT_833535</name>
</gene>
<dbReference type="OrthoDB" id="6334211at2759"/>